<evidence type="ECO:0000313" key="1">
    <source>
        <dbReference type="EMBL" id="KAH8001922.1"/>
    </source>
</evidence>
<keyword evidence="2" id="KW-1185">Reference proteome</keyword>
<proteinExistence type="predicted"/>
<name>A0ACB8F9J4_9SAUR</name>
<protein>
    <submittedName>
        <fullName evidence="1">Uncharacterized protein</fullName>
    </submittedName>
</protein>
<gene>
    <name evidence="1" type="ORF">K3G42_018522</name>
</gene>
<organism evidence="1 2">
    <name type="scientific">Sphaerodactylus townsendi</name>
    <dbReference type="NCBI Taxonomy" id="933632"/>
    <lineage>
        <taxon>Eukaryota</taxon>
        <taxon>Metazoa</taxon>
        <taxon>Chordata</taxon>
        <taxon>Craniata</taxon>
        <taxon>Vertebrata</taxon>
        <taxon>Euteleostomi</taxon>
        <taxon>Lepidosauria</taxon>
        <taxon>Squamata</taxon>
        <taxon>Bifurcata</taxon>
        <taxon>Gekkota</taxon>
        <taxon>Sphaerodactylidae</taxon>
        <taxon>Sphaerodactylus</taxon>
    </lineage>
</organism>
<dbReference type="EMBL" id="CM037621">
    <property type="protein sequence ID" value="KAH8001922.1"/>
    <property type="molecule type" value="Genomic_DNA"/>
</dbReference>
<sequence>MGSLGLLLKYGVILTRGSINSIHESEQDVSYSSSSAECTVSRCKHSSEEWGECNSRPTVFRSATLKWKETLLGRNRPFVGRCCYDKLFNPSIPSLGLRNVIYINETHTRLQGGLPGGSVMFFFFVQEQDVHKQMFTSNVAENVLNSSRVQNAIVEEASEMSAKGGF</sequence>
<reference evidence="1" key="1">
    <citation type="submission" date="2021-08" db="EMBL/GenBank/DDBJ databases">
        <title>The first chromosome-level gecko genome reveals the dynamic sex chromosomes of Neotropical dwarf geckos (Sphaerodactylidae: Sphaerodactylus).</title>
        <authorList>
            <person name="Pinto B.J."/>
            <person name="Keating S.E."/>
            <person name="Gamble T."/>
        </authorList>
    </citation>
    <scope>NUCLEOTIDE SEQUENCE</scope>
    <source>
        <strain evidence="1">TG3544</strain>
    </source>
</reference>
<evidence type="ECO:0000313" key="2">
    <source>
        <dbReference type="Proteomes" id="UP000827872"/>
    </source>
</evidence>
<comment type="caution">
    <text evidence="1">The sequence shown here is derived from an EMBL/GenBank/DDBJ whole genome shotgun (WGS) entry which is preliminary data.</text>
</comment>
<accession>A0ACB8F9J4</accession>
<dbReference type="Proteomes" id="UP000827872">
    <property type="component" value="Linkage Group LG08"/>
</dbReference>